<keyword evidence="7" id="KW-1185">Reference proteome</keyword>
<evidence type="ECO:0000256" key="4">
    <source>
        <dbReference type="ARBA" id="ARBA00023125"/>
    </source>
</evidence>
<keyword evidence="4" id="KW-0238">DNA-binding</keyword>
<comment type="caution">
    <text evidence="6">The sequence shown here is derived from an EMBL/GenBank/DDBJ whole genome shotgun (WGS) entry which is preliminary data.</text>
</comment>
<dbReference type="AlphaFoldDB" id="A0A6S7FP98"/>
<protein>
    <submittedName>
        <fullName evidence="6">THAP domain-containing 2</fullName>
    </submittedName>
</protein>
<evidence type="ECO:0000256" key="3">
    <source>
        <dbReference type="ARBA" id="ARBA00022833"/>
    </source>
</evidence>
<feature type="region of interest" description="Disordered" evidence="5">
    <location>
        <begin position="177"/>
        <end position="212"/>
    </location>
</feature>
<organism evidence="6 7">
    <name type="scientific">Paramuricea clavata</name>
    <name type="common">Red gorgonian</name>
    <name type="synonym">Violescent sea-whip</name>
    <dbReference type="NCBI Taxonomy" id="317549"/>
    <lineage>
        <taxon>Eukaryota</taxon>
        <taxon>Metazoa</taxon>
        <taxon>Cnidaria</taxon>
        <taxon>Anthozoa</taxon>
        <taxon>Octocorallia</taxon>
        <taxon>Malacalcyonacea</taxon>
        <taxon>Plexauridae</taxon>
        <taxon>Paramuricea</taxon>
    </lineage>
</organism>
<dbReference type="EMBL" id="CACRXK020000196">
    <property type="protein sequence ID" value="CAB3979417.1"/>
    <property type="molecule type" value="Genomic_DNA"/>
</dbReference>
<dbReference type="PANTHER" id="PTHR31751">
    <property type="entry name" value="SI:CH211-108C17.2-RELATED-RELATED"/>
    <property type="match status" value="1"/>
</dbReference>
<reference evidence="6" key="1">
    <citation type="submission" date="2020-04" db="EMBL/GenBank/DDBJ databases">
        <authorList>
            <person name="Alioto T."/>
            <person name="Alioto T."/>
            <person name="Gomez Garrido J."/>
        </authorList>
    </citation>
    <scope>NUCLEOTIDE SEQUENCE</scope>
    <source>
        <strain evidence="6">A484AB</strain>
    </source>
</reference>
<gene>
    <name evidence="6" type="ORF">PACLA_8A017611</name>
</gene>
<keyword evidence="1" id="KW-0479">Metal-binding</keyword>
<accession>A0A6S7FP98</accession>
<feature type="compositionally biased region" description="Acidic residues" evidence="5">
    <location>
        <begin position="259"/>
        <end position="276"/>
    </location>
</feature>
<dbReference type="PANTHER" id="PTHR31751:SF42">
    <property type="entry name" value="PROTEIN CBG10204"/>
    <property type="match status" value="1"/>
</dbReference>
<name>A0A6S7FP98_PARCT</name>
<dbReference type="OrthoDB" id="10065023at2759"/>
<feature type="compositionally biased region" description="Polar residues" evidence="5">
    <location>
        <begin position="190"/>
        <end position="199"/>
    </location>
</feature>
<keyword evidence="2" id="KW-0863">Zinc-finger</keyword>
<evidence type="ECO:0000256" key="5">
    <source>
        <dbReference type="SAM" id="MobiDB-lite"/>
    </source>
</evidence>
<dbReference type="Gene3D" id="6.20.210.20">
    <property type="entry name" value="THAP domain"/>
    <property type="match status" value="1"/>
</dbReference>
<feature type="region of interest" description="Disordered" evidence="5">
    <location>
        <begin position="257"/>
        <end position="276"/>
    </location>
</feature>
<dbReference type="GO" id="GO:0003677">
    <property type="term" value="F:DNA binding"/>
    <property type="evidence" value="ECO:0007669"/>
    <property type="project" value="UniProtKB-UniRule"/>
</dbReference>
<dbReference type="Proteomes" id="UP001152795">
    <property type="component" value="Unassembled WGS sequence"/>
</dbReference>
<proteinExistence type="predicted"/>
<evidence type="ECO:0000256" key="1">
    <source>
        <dbReference type="ARBA" id="ARBA00022723"/>
    </source>
</evidence>
<dbReference type="SMART" id="SM00692">
    <property type="entry name" value="DM3"/>
    <property type="match status" value="1"/>
</dbReference>
<keyword evidence="3" id="KW-0862">Zinc</keyword>
<dbReference type="InterPro" id="IPR006612">
    <property type="entry name" value="THAP_Znf"/>
</dbReference>
<dbReference type="GO" id="GO:0008270">
    <property type="term" value="F:zinc ion binding"/>
    <property type="evidence" value="ECO:0007669"/>
    <property type="project" value="UniProtKB-KW"/>
</dbReference>
<dbReference type="PROSITE" id="PS50950">
    <property type="entry name" value="ZF_THAP"/>
    <property type="match status" value="1"/>
</dbReference>
<evidence type="ECO:0000313" key="6">
    <source>
        <dbReference type="EMBL" id="CAB3979417.1"/>
    </source>
</evidence>
<dbReference type="SUPFAM" id="SSF57716">
    <property type="entry name" value="Glucocorticoid receptor-like (DNA-binding domain)"/>
    <property type="match status" value="1"/>
</dbReference>
<evidence type="ECO:0000256" key="2">
    <source>
        <dbReference type="ARBA" id="ARBA00022771"/>
    </source>
</evidence>
<evidence type="ECO:0000313" key="7">
    <source>
        <dbReference type="Proteomes" id="UP001152795"/>
    </source>
</evidence>
<dbReference type="Pfam" id="PF05485">
    <property type="entry name" value="THAP"/>
    <property type="match status" value="1"/>
</dbReference>
<sequence>MPYCMVPGCTNCSKKTKGSDISYHRLPNDQQMRRTWLRRVRRDNLPKANSCYVCSAHFSPDCFQGSLKELFGMKGKKALKSGSVPSIFPFLHRKPERELSYKRAQIREKIAKDEEVASLLTINSEEHEMGNTCIEQELPSTSSHDAETQCNLKILLDAEVQCEKILKRSIAIQTLAQRKNKSKNKKNSSTVHNINNSCPVPTPPSTPMETKGQKSSTIRALYCNDPVVTSPSTSVVRKETDTNMTLSDSEQIVNICSSSEDDTSDSDVTSDSDDDYICSELDTSDESDEEELKNERKFIVFESMLDQLFINCNACGSLCEIEKSNTGSMVVIKATCCNNHTFHWRSQPEIDNKPAGNILIPAATVITGGSYESMKQFSNALNLNFVNKDQFYDVQDKIVFPVINNAYEKQRKDVIETIKKENTAVNLCGDGRSDSPGHSAKYGTYTLMDEDSGKIIDFSLVQVSEVSSSNAMENEGCQRSLNKVIDQNVHIRSLSTDRHTQITSEMRKKYPSIIHQYDVWHLSKWIKKKLGKKAKTKINESLLKWIQSVSNHLWWCSQTCGGDAEVLREKWVSILNHVVNKHRWKNGKRFRKCGHGRLSRRKERKTKWLEDGSAAYVALEGVVLNKKLLKDIEKLTEFHHTGDLEVYHSLMLKYIPKRRHFSYKGMLARTQLAVIDHNSNTGRKQATVTKGSKKGEKRYKVIFPKGRKRWVAKPVKASKSFSFIQNLMEDVFCFKYDKKKPYNSTMPANIPKNIAPTPRPCKEEIITAHRSRMGKKP</sequence>
<dbReference type="SMART" id="SM00980">
    <property type="entry name" value="THAP"/>
    <property type="match status" value="1"/>
</dbReference>
<dbReference type="InterPro" id="IPR038441">
    <property type="entry name" value="THAP_Znf_sf"/>
</dbReference>